<dbReference type="EMBL" id="CM010629">
    <property type="protein sequence ID" value="RID75610.1"/>
    <property type="molecule type" value="Genomic_DNA"/>
</dbReference>
<organism evidence="1 2">
    <name type="scientific">Brassica campestris</name>
    <name type="common">Field mustard</name>
    <dbReference type="NCBI Taxonomy" id="3711"/>
    <lineage>
        <taxon>Eukaryota</taxon>
        <taxon>Viridiplantae</taxon>
        <taxon>Streptophyta</taxon>
        <taxon>Embryophyta</taxon>
        <taxon>Tracheophyta</taxon>
        <taxon>Spermatophyta</taxon>
        <taxon>Magnoliopsida</taxon>
        <taxon>eudicotyledons</taxon>
        <taxon>Gunneridae</taxon>
        <taxon>Pentapetalae</taxon>
        <taxon>rosids</taxon>
        <taxon>malvids</taxon>
        <taxon>Brassicales</taxon>
        <taxon>Brassicaceae</taxon>
        <taxon>Brassiceae</taxon>
        <taxon>Brassica</taxon>
    </lineage>
</organism>
<dbReference type="Proteomes" id="UP000264353">
    <property type="component" value="Chromosome A2"/>
</dbReference>
<dbReference type="AlphaFoldDB" id="A0A398AJ23"/>
<evidence type="ECO:0000313" key="1">
    <source>
        <dbReference type="EMBL" id="RID75610.1"/>
    </source>
</evidence>
<evidence type="ECO:0008006" key="3">
    <source>
        <dbReference type="Google" id="ProtNLM"/>
    </source>
</evidence>
<proteinExistence type="predicted"/>
<gene>
    <name evidence="1" type="ORF">BRARA_B02645</name>
</gene>
<name>A0A398AJ23_BRACM</name>
<reference evidence="1 2" key="1">
    <citation type="submission" date="2018-06" db="EMBL/GenBank/DDBJ databases">
        <title>WGS assembly of Brassica rapa FPsc.</title>
        <authorList>
            <person name="Bowman J."/>
            <person name="Kohchi T."/>
            <person name="Yamato K."/>
            <person name="Jenkins J."/>
            <person name="Shu S."/>
            <person name="Ishizaki K."/>
            <person name="Yamaoka S."/>
            <person name="Nishihama R."/>
            <person name="Nakamura Y."/>
            <person name="Berger F."/>
            <person name="Adam C."/>
            <person name="Aki S."/>
            <person name="Althoff F."/>
            <person name="Araki T."/>
            <person name="Arteaga-Vazquez M."/>
            <person name="Balasubrmanian S."/>
            <person name="Bauer D."/>
            <person name="Boehm C."/>
            <person name="Briginshaw L."/>
            <person name="Caballero-Perez J."/>
            <person name="Catarino B."/>
            <person name="Chen F."/>
            <person name="Chiyoda S."/>
            <person name="Chovatia M."/>
            <person name="Davies K."/>
            <person name="Delmans M."/>
            <person name="Demura T."/>
            <person name="Dierschke T."/>
            <person name="Dolan L."/>
            <person name="Dorantes-Acosta A."/>
            <person name="Eklund D."/>
            <person name="Florent S."/>
            <person name="Flores-Sandoval E."/>
            <person name="Fujiyama A."/>
            <person name="Fukuzawa H."/>
            <person name="Galik B."/>
            <person name="Grimanelli D."/>
            <person name="Grimwood J."/>
            <person name="Grossniklaus U."/>
            <person name="Hamada T."/>
            <person name="Haseloff J."/>
            <person name="Hetherington A."/>
            <person name="Higo A."/>
            <person name="Hirakawa Y."/>
            <person name="Hundley H."/>
            <person name="Ikeda Y."/>
            <person name="Inoue K."/>
            <person name="Inoue S."/>
            <person name="Ishida S."/>
            <person name="Jia Q."/>
            <person name="Kakita M."/>
            <person name="Kanazawa T."/>
            <person name="Kawai Y."/>
            <person name="Kawashima T."/>
            <person name="Kennedy M."/>
            <person name="Kinose K."/>
            <person name="Kinoshita T."/>
            <person name="Kohara Y."/>
            <person name="Koide E."/>
            <person name="Komatsu K."/>
            <person name="Kopischke S."/>
            <person name="Kubo M."/>
            <person name="Kyozuka J."/>
            <person name="Lagercrantz U."/>
            <person name="Lin S."/>
            <person name="Lindquist E."/>
            <person name="Lipzen A."/>
            <person name="Lu C."/>
            <person name="Luna E."/>
            <person name="Martienssen R."/>
            <person name="Minamino N."/>
            <person name="Mizutani M."/>
            <person name="Mizutani M."/>
            <person name="Mochizuki N."/>
            <person name="Monte I."/>
            <person name="Mosher R."/>
            <person name="Nagasaki H."/>
            <person name="Nakagami H."/>
            <person name="Naramoto S."/>
            <person name="Nishitani K."/>
            <person name="Ohtani M."/>
            <person name="Okamoto T."/>
            <person name="Okumura M."/>
            <person name="Phillips J."/>
            <person name="Pollak B."/>
            <person name="Reinders A."/>
            <person name="Roevekamp M."/>
            <person name="Sano R."/>
            <person name="Sawa S."/>
            <person name="Schmid M."/>
            <person name="Shirakawa M."/>
            <person name="Solano R."/>
            <person name="Spunde A."/>
            <person name="Suetsugu N."/>
            <person name="Sugano S."/>
            <person name="Sugiyama A."/>
            <person name="Sun R."/>
            <person name="Suzuki Y."/>
            <person name="Takenaka M."/>
            <person name="Takezawa D."/>
            <person name="Tomogane H."/>
            <person name="Tsuzuki M."/>
            <person name="Ueda T."/>
            <person name="Umeda M."/>
            <person name="Ward J."/>
            <person name="Watanabe Y."/>
            <person name="Yazaki K."/>
            <person name="Yokoyama R."/>
            <person name="Yoshitake Y."/>
            <person name="Yotsui I."/>
            <person name="Zachgo S."/>
            <person name="Schmutz J."/>
        </authorList>
    </citation>
    <scope>NUCLEOTIDE SEQUENCE [LARGE SCALE GENOMIC DNA]</scope>
    <source>
        <strain evidence="2">cv. B-3</strain>
    </source>
</reference>
<protein>
    <recommendedName>
        <fullName evidence="3">RNase H type-1 domain-containing protein</fullName>
    </recommendedName>
</protein>
<accession>A0A398AJ23</accession>
<evidence type="ECO:0000313" key="2">
    <source>
        <dbReference type="Proteomes" id="UP000264353"/>
    </source>
</evidence>
<sequence length="87" mass="9726">MFWAVESMVNMKQVNVIIETSSIEVREALINPIRFPNLRHLTSGIAQLLSVFHHGSLEHVSFGRNILATSTTESVIVGSRTQSYISQ</sequence>